<keyword evidence="3" id="KW-1185">Reference proteome</keyword>
<protein>
    <submittedName>
        <fullName evidence="2">Uncharacterized protein</fullName>
    </submittedName>
</protein>
<dbReference type="AlphaFoldDB" id="A0AAD4IK41"/>
<feature type="region of interest" description="Disordered" evidence="1">
    <location>
        <begin position="98"/>
        <end position="133"/>
    </location>
</feature>
<feature type="region of interest" description="Disordered" evidence="1">
    <location>
        <begin position="1"/>
        <end position="48"/>
    </location>
</feature>
<dbReference type="Proteomes" id="UP001199106">
    <property type="component" value="Unassembled WGS sequence"/>
</dbReference>
<organism evidence="2 3">
    <name type="scientific">Alternaria panax</name>
    <dbReference type="NCBI Taxonomy" id="48097"/>
    <lineage>
        <taxon>Eukaryota</taxon>
        <taxon>Fungi</taxon>
        <taxon>Dikarya</taxon>
        <taxon>Ascomycota</taxon>
        <taxon>Pezizomycotina</taxon>
        <taxon>Dothideomycetes</taxon>
        <taxon>Pleosporomycetidae</taxon>
        <taxon>Pleosporales</taxon>
        <taxon>Pleosporineae</taxon>
        <taxon>Pleosporaceae</taxon>
        <taxon>Alternaria</taxon>
        <taxon>Alternaria sect. Panax</taxon>
    </lineage>
</organism>
<gene>
    <name evidence="2" type="ORF">G6011_01143</name>
</gene>
<proteinExistence type="predicted"/>
<comment type="caution">
    <text evidence="2">The sequence shown here is derived from an EMBL/GenBank/DDBJ whole genome shotgun (WGS) entry which is preliminary data.</text>
</comment>
<evidence type="ECO:0000313" key="3">
    <source>
        <dbReference type="Proteomes" id="UP001199106"/>
    </source>
</evidence>
<accession>A0AAD4IK41</accession>
<name>A0AAD4IK41_9PLEO</name>
<dbReference type="EMBL" id="JAANER010000001">
    <property type="protein sequence ID" value="KAG9196022.1"/>
    <property type="molecule type" value="Genomic_DNA"/>
</dbReference>
<feature type="compositionally biased region" description="Basic and acidic residues" evidence="1">
    <location>
        <begin position="1"/>
        <end position="12"/>
    </location>
</feature>
<evidence type="ECO:0000313" key="2">
    <source>
        <dbReference type="EMBL" id="KAG9196022.1"/>
    </source>
</evidence>
<feature type="compositionally biased region" description="Basic and acidic residues" evidence="1">
    <location>
        <begin position="116"/>
        <end position="133"/>
    </location>
</feature>
<sequence>MTQTKEKGHDKATPGLASVPPPQAPNRPLPAKQPTKQPRKGYPWDSHQDDIVVNSTELNTAGRKLGVEHYRHQLTLRKTYEHITTDFTEDHRKFIPKDALPVPLSSSLPSSDDDDDKKNANDQDWDGEIRLPKPKSNRLDYDESIHLARTANPAVFLAIIRIAEKNLPFINFDSAIAHLPNRTVNASLPPLPPPFSTILDPEKDKKKPVFTEDVPFEEKKDHQIMTVLFLPKFYKDGGHAVGYYDILPDRDSTKRLEAENIVQVLFTPCTTEDLARWGLVQWVYDAANVDEARRSDAAVEKADDDADREDFRGRGVEVEIEDRDEEPDAELMECVCARGGKWLDFGTVEDYDDWADGFRVARRIWERIIKGVVTGGEEGEAQV</sequence>
<reference evidence="2" key="1">
    <citation type="submission" date="2021-07" db="EMBL/GenBank/DDBJ databases">
        <title>Genome Resource of American Ginseng Black Spot Pathogen Alternaria panax.</title>
        <authorList>
            <person name="Qiu C."/>
            <person name="Wang W."/>
            <person name="Liu Z."/>
        </authorList>
    </citation>
    <scope>NUCLEOTIDE SEQUENCE</scope>
    <source>
        <strain evidence="2">BNCC115425</strain>
    </source>
</reference>
<feature type="compositionally biased region" description="Pro residues" evidence="1">
    <location>
        <begin position="19"/>
        <end position="28"/>
    </location>
</feature>
<evidence type="ECO:0000256" key="1">
    <source>
        <dbReference type="SAM" id="MobiDB-lite"/>
    </source>
</evidence>
<feature type="compositionally biased region" description="Low complexity" evidence="1">
    <location>
        <begin position="100"/>
        <end position="110"/>
    </location>
</feature>